<sequence>MEKQLYEEVLHDQYLKGRGVKWFTERHAHELDVSNDWEDILEKDNLIGENDDIENSPSAIFESQSLIEMAKSNSMYPDRLVATSSKLQPIFLSLLKKYLPSYIHQNVFRNWDNGRHVIKKRGVKPVLFIRYGYQDRFKEAISQNMI</sequence>
<evidence type="ECO:0000313" key="1">
    <source>
        <dbReference type="EMBL" id="EED13957.1"/>
    </source>
</evidence>
<accession>B8MN08</accession>
<organism evidence="1 2">
    <name type="scientific">Talaromyces stipitatus (strain ATCC 10500 / CBS 375.48 / QM 6759 / NRRL 1006)</name>
    <name type="common">Penicillium stipitatum</name>
    <dbReference type="NCBI Taxonomy" id="441959"/>
    <lineage>
        <taxon>Eukaryota</taxon>
        <taxon>Fungi</taxon>
        <taxon>Dikarya</taxon>
        <taxon>Ascomycota</taxon>
        <taxon>Pezizomycotina</taxon>
        <taxon>Eurotiomycetes</taxon>
        <taxon>Eurotiomycetidae</taxon>
        <taxon>Eurotiales</taxon>
        <taxon>Trichocomaceae</taxon>
        <taxon>Talaromyces</taxon>
        <taxon>Talaromyces sect. Talaromyces</taxon>
    </lineage>
</organism>
<dbReference type="VEuPathDB" id="FungiDB:TSTA_101930"/>
<dbReference type="RefSeq" id="XP_002486195.1">
    <property type="nucleotide sequence ID" value="XM_002486150.1"/>
</dbReference>
<dbReference type="HOGENOM" id="CLU_1778708_0_0_1"/>
<reference evidence="2" key="1">
    <citation type="journal article" date="2015" name="Genome Announc.">
        <title>Genome sequence of the AIDS-associated pathogen Penicillium marneffei (ATCC18224) and its near taxonomic relative Talaromyces stipitatus (ATCC10500).</title>
        <authorList>
            <person name="Nierman W.C."/>
            <person name="Fedorova-Abrams N.D."/>
            <person name="Andrianopoulos A."/>
        </authorList>
    </citation>
    <scope>NUCLEOTIDE SEQUENCE [LARGE SCALE GENOMIC DNA]</scope>
    <source>
        <strain evidence="2">ATCC 10500 / CBS 375.48 / QM 6759 / NRRL 1006</strain>
    </source>
</reference>
<proteinExistence type="predicted"/>
<name>B8MN08_TALSN</name>
<keyword evidence="2" id="KW-1185">Reference proteome</keyword>
<evidence type="ECO:0000313" key="2">
    <source>
        <dbReference type="Proteomes" id="UP000001745"/>
    </source>
</evidence>
<gene>
    <name evidence="1" type="ORF">TSTA_101930</name>
</gene>
<dbReference type="Proteomes" id="UP000001745">
    <property type="component" value="Unassembled WGS sequence"/>
</dbReference>
<dbReference type="InParanoid" id="B8MN08"/>
<dbReference type="OrthoDB" id="3501647at2759"/>
<dbReference type="AlphaFoldDB" id="B8MN08"/>
<dbReference type="GeneID" id="8099238"/>
<dbReference type="EMBL" id="EQ962658">
    <property type="protein sequence ID" value="EED13957.1"/>
    <property type="molecule type" value="Genomic_DNA"/>
</dbReference>
<protein>
    <submittedName>
        <fullName evidence="1">Uncharacterized protein</fullName>
    </submittedName>
</protein>